<keyword evidence="2 5" id="KW-0812">Transmembrane</keyword>
<feature type="transmembrane region" description="Helical" evidence="5">
    <location>
        <begin position="490"/>
        <end position="507"/>
    </location>
</feature>
<feature type="transmembrane region" description="Helical" evidence="5">
    <location>
        <begin position="431"/>
        <end position="454"/>
    </location>
</feature>
<evidence type="ECO:0000256" key="2">
    <source>
        <dbReference type="ARBA" id="ARBA00022692"/>
    </source>
</evidence>
<evidence type="ECO:0000256" key="1">
    <source>
        <dbReference type="ARBA" id="ARBA00004141"/>
    </source>
</evidence>
<feature type="transmembrane region" description="Helical" evidence="5">
    <location>
        <begin position="527"/>
        <end position="548"/>
    </location>
</feature>
<feature type="transmembrane region" description="Helical" evidence="5">
    <location>
        <begin position="460"/>
        <end position="483"/>
    </location>
</feature>
<evidence type="ECO:0000256" key="3">
    <source>
        <dbReference type="ARBA" id="ARBA00022989"/>
    </source>
</evidence>
<evidence type="ECO:0000313" key="7">
    <source>
        <dbReference type="EMBL" id="KAF5232998.1"/>
    </source>
</evidence>
<feature type="transmembrane region" description="Helical" evidence="5">
    <location>
        <begin position="938"/>
        <end position="959"/>
    </location>
</feature>
<keyword evidence="4 5" id="KW-0472">Membrane</keyword>
<dbReference type="EMBL" id="JABEVY010000427">
    <property type="protein sequence ID" value="KAF5232998.1"/>
    <property type="molecule type" value="Genomic_DNA"/>
</dbReference>
<feature type="transmembrane region" description="Helical" evidence="5">
    <location>
        <begin position="1018"/>
        <end position="1037"/>
    </location>
</feature>
<gene>
    <name evidence="7" type="ORF">FANTH_12749</name>
</gene>
<proteinExistence type="predicted"/>
<comment type="subcellular location">
    <subcellularLocation>
        <location evidence="1">Membrane</location>
        <topology evidence="1">Multi-pass membrane protein</topology>
    </subcellularLocation>
</comment>
<dbReference type="InterPro" id="IPR049453">
    <property type="entry name" value="Memb_transporter_dom"/>
</dbReference>
<dbReference type="Pfam" id="PF13515">
    <property type="entry name" value="FUSC_2"/>
    <property type="match status" value="1"/>
</dbReference>
<organism evidence="7 8">
    <name type="scientific">Fusarium anthophilum</name>
    <dbReference type="NCBI Taxonomy" id="48485"/>
    <lineage>
        <taxon>Eukaryota</taxon>
        <taxon>Fungi</taxon>
        <taxon>Dikarya</taxon>
        <taxon>Ascomycota</taxon>
        <taxon>Pezizomycotina</taxon>
        <taxon>Sordariomycetes</taxon>
        <taxon>Hypocreomycetidae</taxon>
        <taxon>Hypocreales</taxon>
        <taxon>Nectriaceae</taxon>
        <taxon>Fusarium</taxon>
        <taxon>Fusarium fujikuroi species complex</taxon>
    </lineage>
</organism>
<reference evidence="7 8" key="1">
    <citation type="journal article" date="2020" name="BMC Genomics">
        <title>Correction to: Identification and distribution of gene clusters required for synthesis of sphingolipid metabolism inhibitors in diverse species of the filamentous fungus Fusarium.</title>
        <authorList>
            <person name="Kim H.S."/>
            <person name="Lohmar J.M."/>
            <person name="Busman M."/>
            <person name="Brown D.W."/>
            <person name="Naumann T.A."/>
            <person name="Divon H.H."/>
            <person name="Lysoe E."/>
            <person name="Uhlig S."/>
            <person name="Proctor R.H."/>
        </authorList>
    </citation>
    <scope>NUCLEOTIDE SEQUENCE [LARGE SCALE GENOMIC DNA]</scope>
    <source>
        <strain evidence="7 8">NRRL 25214</strain>
    </source>
</reference>
<evidence type="ECO:0000313" key="8">
    <source>
        <dbReference type="Proteomes" id="UP000573603"/>
    </source>
</evidence>
<dbReference type="PANTHER" id="PTHR47804">
    <property type="entry name" value="60S RIBOSOMAL PROTEIN L19"/>
    <property type="match status" value="1"/>
</dbReference>
<dbReference type="PANTHER" id="PTHR47804:SF1">
    <property type="entry name" value="DUF2421 DOMAIN-CONTAINING PROTEIN"/>
    <property type="match status" value="1"/>
</dbReference>
<accession>A0A8H5DRE6</accession>
<evidence type="ECO:0000256" key="5">
    <source>
        <dbReference type="SAM" id="Phobius"/>
    </source>
</evidence>
<name>A0A8H5DRE6_9HYPO</name>
<dbReference type="InterPro" id="IPR052430">
    <property type="entry name" value="IVT-Associated"/>
</dbReference>
<feature type="transmembrane region" description="Helical" evidence="5">
    <location>
        <begin position="1081"/>
        <end position="1104"/>
    </location>
</feature>
<comment type="caution">
    <text evidence="7">The sequence shown here is derived from an EMBL/GenBank/DDBJ whole genome shotgun (WGS) entry which is preliminary data.</text>
</comment>
<dbReference type="GO" id="GO:0016020">
    <property type="term" value="C:membrane"/>
    <property type="evidence" value="ECO:0007669"/>
    <property type="project" value="UniProtKB-SubCell"/>
</dbReference>
<keyword evidence="3 5" id="KW-1133">Transmembrane helix</keyword>
<evidence type="ECO:0000259" key="6">
    <source>
        <dbReference type="Pfam" id="PF13515"/>
    </source>
</evidence>
<evidence type="ECO:0000256" key="4">
    <source>
        <dbReference type="ARBA" id="ARBA00023136"/>
    </source>
</evidence>
<feature type="transmembrane region" description="Helical" evidence="5">
    <location>
        <begin position="1044"/>
        <end position="1061"/>
    </location>
</feature>
<sequence>MDGNATGNMHLTQTNYEDVESNCQNVPTTQFNTCFHTVEEIPAHESTNHLSRPSEAPYSFERWLPLILKTRNLDAKAAQVVKLTRGEARLLVAASRTSIITGEHNRAYQEDVQEEIIPHLSSLDFPTEGLFMRLDRCSPKDGRQAVPGRLSLHSPTDIILRLITSQRARNEISKSLEEGSPTVDLTFLPFNKRMGSEREYRVYCAPETGAISAVSQYCWHKPWFFDCEEHENQTRVVDQIWEGIQTIHKSILHDLDPDDEQDQLLLKQGLSFDVFYDETDETVQLVELNVFVWLNKEFENMYDSFLFEVRTGERSRSEFSLSTSTNAVVADEINKKPKYQSFEAAESFGDRVHIVAHNVKTAFILIWLWLHTEEGHGVLKCTLAYVLGSMGTFFPPLTAFLGNRDGKHVSATITVYFHPARTVGSMLEATVIAVVAVFYAEVISMLSMGIAIAMRSQLGLTAAAHVLILIICIGGGLGFVGWVKQRLNSPLVNVGSTLASIAIISVITKEEGVQGGYFDDDKIVQVLKLLLVGITCTLTVNVLVWRISARRVLRRSIMTATSSLGDKLSSITKGFLSGTEDEFWTSEYGRVSARYNSAYTTMNSTLREAKFEYFFLGRETFYPLDKRLSRSVEALSQAIGGLRSALENQFTLLREVPNLEDTFPSPKPTGMTSILNRAISAYSDGGGQTLSDIDESGESEEERLAARNKSETALDTAPAFQEPSDIFALFINMLGPSIKSLAHTLSEILREPAFGQDPNKDIAVNEQLRESLRDALNLYNNARSESLQELYRTIQIGRARSEKIQADIEEVAAACGHFSFSLQAVAEETDAYLDVLEDIRYTAETAPRSWSWLKFWRYFSRAGPSDKDRIEDPERESLIQKPPVPRLRKSQMPKGIPDTMVARRDTFNWDAAPQSSRVKRRVAQKMLKISRFIVREDILFGIKVGIGALLWAMLAFIPSTRPIYQTWRGEWGLLSFMIVAAMTTGSANTTGTARFKGTLIGAAFAVVCWTVSQGNGIALVFLGGLVALFNFWVILVIKKAPLGRIALLAYNVSTLYAYSISQDVDDDDDDEGGSNPLILDIAWHRVVAVTLGILWGIVVCRVLWPISGRKKFREGLSVLYLQMGLIWKRGPLTVSLTKDSTHNNTLDYMREGEQAALQRYAFKLASLRTAAKSEFELRGPFPDAAYGRIMRSTKNMLNGFYAMRLITSKRNQLTEGERALLEYTSTERALLCQRICHVFQVIASCLMLEYPLTDAIPTVENNKDRLLGKIYQFRKEHMSTDLLGNESPLVVQESDYALLYAYTLVTLQVAAELNKVRAEIEALYGVLHEEALLLQ</sequence>
<dbReference type="Proteomes" id="UP000573603">
    <property type="component" value="Unassembled WGS sequence"/>
</dbReference>
<feature type="domain" description="Integral membrane bound transporter" evidence="6">
    <location>
        <begin position="963"/>
        <end position="1099"/>
    </location>
</feature>
<protein>
    <recommendedName>
        <fullName evidence="6">Integral membrane bound transporter domain-containing protein</fullName>
    </recommendedName>
</protein>
<keyword evidence="8" id="KW-1185">Reference proteome</keyword>